<proteinExistence type="predicted"/>
<evidence type="ECO:0000256" key="1">
    <source>
        <dbReference type="SAM" id="Phobius"/>
    </source>
</evidence>
<comment type="caution">
    <text evidence="3">The sequence shown here is derived from an EMBL/GenBank/DDBJ whole genome shotgun (WGS) entry which is preliminary data.</text>
</comment>
<feature type="chain" id="PRO_5025604867" evidence="2">
    <location>
        <begin position="20"/>
        <end position="116"/>
    </location>
</feature>
<reference evidence="3" key="1">
    <citation type="journal article" date="2019" name="Sci. Rep.">
        <title>Draft genome of Tanacetum cinerariifolium, the natural source of mosquito coil.</title>
        <authorList>
            <person name="Yamashiro T."/>
            <person name="Shiraishi A."/>
            <person name="Satake H."/>
            <person name="Nakayama K."/>
        </authorList>
    </citation>
    <scope>NUCLEOTIDE SEQUENCE</scope>
</reference>
<feature type="transmembrane region" description="Helical" evidence="1">
    <location>
        <begin position="74"/>
        <end position="97"/>
    </location>
</feature>
<gene>
    <name evidence="3" type="ORF">Tci_625584</name>
</gene>
<keyword evidence="1" id="KW-1133">Transmembrane helix</keyword>
<name>A0A699JRB8_TANCI</name>
<dbReference type="EMBL" id="BKCJ010441258">
    <property type="protein sequence ID" value="GFA53612.1"/>
    <property type="molecule type" value="Genomic_DNA"/>
</dbReference>
<feature type="non-terminal residue" evidence="3">
    <location>
        <position position="1"/>
    </location>
</feature>
<evidence type="ECO:0000256" key="2">
    <source>
        <dbReference type="SAM" id="SignalP"/>
    </source>
</evidence>
<keyword evidence="1" id="KW-0812">Transmembrane</keyword>
<organism evidence="3">
    <name type="scientific">Tanacetum cinerariifolium</name>
    <name type="common">Dalmatian daisy</name>
    <name type="synonym">Chrysanthemum cinerariifolium</name>
    <dbReference type="NCBI Taxonomy" id="118510"/>
    <lineage>
        <taxon>Eukaryota</taxon>
        <taxon>Viridiplantae</taxon>
        <taxon>Streptophyta</taxon>
        <taxon>Embryophyta</taxon>
        <taxon>Tracheophyta</taxon>
        <taxon>Spermatophyta</taxon>
        <taxon>Magnoliopsida</taxon>
        <taxon>eudicotyledons</taxon>
        <taxon>Gunneridae</taxon>
        <taxon>Pentapetalae</taxon>
        <taxon>asterids</taxon>
        <taxon>campanulids</taxon>
        <taxon>Asterales</taxon>
        <taxon>Asteraceae</taxon>
        <taxon>Asteroideae</taxon>
        <taxon>Anthemideae</taxon>
        <taxon>Anthemidinae</taxon>
        <taxon>Tanacetum</taxon>
    </lineage>
</organism>
<keyword evidence="2" id="KW-0732">Signal</keyword>
<sequence>LDAESCFGWLMNTNRLAYALSMPLLLSLPLSIACDDGCSYCRFDVGLHEAMMSLGVGKLKDEVVYTLAGKPTEVAAMAGVLHFATLLSLIYVGVLSLQAQRRPSRLWQWDQVHEHV</sequence>
<evidence type="ECO:0000313" key="3">
    <source>
        <dbReference type="EMBL" id="GFA53612.1"/>
    </source>
</evidence>
<protein>
    <submittedName>
        <fullName evidence="3">Uncharacterized protein</fullName>
    </submittedName>
</protein>
<keyword evidence="1" id="KW-0472">Membrane</keyword>
<accession>A0A699JRB8</accession>
<feature type="signal peptide" evidence="2">
    <location>
        <begin position="1"/>
        <end position="19"/>
    </location>
</feature>
<dbReference type="AlphaFoldDB" id="A0A699JRB8"/>